<comment type="caution">
    <text evidence="3">The sequence shown here is derived from an EMBL/GenBank/DDBJ whole genome shotgun (WGS) entry which is preliminary data.</text>
</comment>
<evidence type="ECO:0000259" key="2">
    <source>
        <dbReference type="Pfam" id="PF24483"/>
    </source>
</evidence>
<keyword evidence="4" id="KW-1185">Reference proteome</keyword>
<dbReference type="STRING" id="1081102.A0A167SRN9"/>
<dbReference type="OrthoDB" id="3348320at2759"/>
<dbReference type="InterPro" id="IPR056004">
    <property type="entry name" value="DUF7582"/>
</dbReference>
<feature type="domain" description="DUF7582" evidence="2">
    <location>
        <begin position="53"/>
        <end position="246"/>
    </location>
</feature>
<dbReference type="EMBL" id="AZHD01000010">
    <property type="protein sequence ID" value="OAA59867.1"/>
    <property type="molecule type" value="Genomic_DNA"/>
</dbReference>
<evidence type="ECO:0000256" key="1">
    <source>
        <dbReference type="SAM" id="MobiDB-lite"/>
    </source>
</evidence>
<accession>A0A167SRN9</accession>
<reference evidence="3 4" key="1">
    <citation type="journal article" date="2016" name="Genome Biol. Evol.">
        <title>Divergent and convergent evolution of fungal pathogenicity.</title>
        <authorList>
            <person name="Shang Y."/>
            <person name="Xiao G."/>
            <person name="Zheng P."/>
            <person name="Cen K."/>
            <person name="Zhan S."/>
            <person name="Wang C."/>
        </authorList>
    </citation>
    <scope>NUCLEOTIDE SEQUENCE [LARGE SCALE GENOMIC DNA]</scope>
    <source>
        <strain evidence="3 4">RCEF 264</strain>
    </source>
</reference>
<protein>
    <recommendedName>
        <fullName evidence="2">DUF7582 domain-containing protein</fullName>
    </recommendedName>
</protein>
<sequence>MGNRTSKHSKRKQKHRVPLNIGGPQDIQIHIPRNRADEHGQPIQQVTRDIDRNTLLAALNHVSRYIANRNQKITVVAVGGAVNTLYLQSRCTTHDVDIFGSDFSNQAQVLLDEAMHDAQQHFPGLGTDWLNTETQMWMPGPLHRELTADAQKQNIRIFDDAGLVIYAAPWTYAFTAKINRIIAGGDQSRSYDLADAITYLHQYIRGRQNRPVPVSQVLQWSRHYNHQVSEEFLRRNVNMEYRRLFGVDAVV</sequence>
<feature type="compositionally biased region" description="Basic residues" evidence="1">
    <location>
        <begin position="1"/>
        <end position="17"/>
    </location>
</feature>
<dbReference type="Proteomes" id="UP000076874">
    <property type="component" value="Unassembled WGS sequence"/>
</dbReference>
<evidence type="ECO:0000313" key="4">
    <source>
        <dbReference type="Proteomes" id="UP000076874"/>
    </source>
</evidence>
<evidence type="ECO:0000313" key="3">
    <source>
        <dbReference type="EMBL" id="OAA59867.1"/>
    </source>
</evidence>
<name>A0A167SRN9_9HYPO</name>
<dbReference type="AlphaFoldDB" id="A0A167SRN9"/>
<organism evidence="3 4">
    <name type="scientific">Niveomyces insectorum RCEF 264</name>
    <dbReference type="NCBI Taxonomy" id="1081102"/>
    <lineage>
        <taxon>Eukaryota</taxon>
        <taxon>Fungi</taxon>
        <taxon>Dikarya</taxon>
        <taxon>Ascomycota</taxon>
        <taxon>Pezizomycotina</taxon>
        <taxon>Sordariomycetes</taxon>
        <taxon>Hypocreomycetidae</taxon>
        <taxon>Hypocreales</taxon>
        <taxon>Cordycipitaceae</taxon>
        <taxon>Niveomyces</taxon>
    </lineage>
</organism>
<proteinExistence type="predicted"/>
<gene>
    <name evidence="3" type="ORF">SPI_06065</name>
</gene>
<dbReference type="Pfam" id="PF24483">
    <property type="entry name" value="DUF7582"/>
    <property type="match status" value="1"/>
</dbReference>
<feature type="region of interest" description="Disordered" evidence="1">
    <location>
        <begin position="1"/>
        <end position="26"/>
    </location>
</feature>